<comment type="caution">
    <text evidence="7">The sequence shown here is derived from an EMBL/GenBank/DDBJ whole genome shotgun (WGS) entry which is preliminary data.</text>
</comment>
<keyword evidence="4" id="KW-0029">Amino-acid transport</keyword>
<dbReference type="PRINTS" id="PR00337">
    <property type="entry name" value="LEUILEVALBP"/>
</dbReference>
<comment type="similarity">
    <text evidence="1">Belongs to the leucine-binding protein family.</text>
</comment>
<protein>
    <submittedName>
        <fullName evidence="7">Branched-chain amino acid transport system substrate-binding protein</fullName>
    </submittedName>
</protein>
<dbReference type="InterPro" id="IPR028081">
    <property type="entry name" value="Leu-bd"/>
</dbReference>
<proteinExistence type="inferred from homology"/>
<feature type="domain" description="Leucine-binding protein" evidence="6">
    <location>
        <begin position="42"/>
        <end position="374"/>
    </location>
</feature>
<gene>
    <name evidence="7" type="ORF">JOC77_002804</name>
</gene>
<dbReference type="Proteomes" id="UP000823486">
    <property type="component" value="Unassembled WGS sequence"/>
</dbReference>
<reference evidence="7 8" key="1">
    <citation type="submission" date="2021-01" db="EMBL/GenBank/DDBJ databases">
        <title>Genomic Encyclopedia of Type Strains, Phase IV (KMG-IV): sequencing the most valuable type-strain genomes for metagenomic binning, comparative biology and taxonomic classification.</title>
        <authorList>
            <person name="Goeker M."/>
        </authorList>
    </citation>
    <scope>NUCLEOTIDE SEQUENCE [LARGE SCALE GENOMIC DNA]</scope>
    <source>
        <strain evidence="7 8">DSM 105482</strain>
    </source>
</reference>
<keyword evidence="2" id="KW-0813">Transport</keyword>
<evidence type="ECO:0000256" key="4">
    <source>
        <dbReference type="ARBA" id="ARBA00022970"/>
    </source>
</evidence>
<keyword evidence="3 5" id="KW-0732">Signal</keyword>
<dbReference type="InterPro" id="IPR000709">
    <property type="entry name" value="Leu_Ile_Val-bd"/>
</dbReference>
<evidence type="ECO:0000313" key="8">
    <source>
        <dbReference type="Proteomes" id="UP000823486"/>
    </source>
</evidence>
<evidence type="ECO:0000256" key="2">
    <source>
        <dbReference type="ARBA" id="ARBA00022448"/>
    </source>
</evidence>
<dbReference type="EMBL" id="JAFBFI010000012">
    <property type="protein sequence ID" value="MBM7693364.1"/>
    <property type="molecule type" value="Genomic_DNA"/>
</dbReference>
<dbReference type="PANTHER" id="PTHR47151:SF2">
    <property type="entry name" value="AMINO ACID BINDING PROTEIN"/>
    <property type="match status" value="1"/>
</dbReference>
<dbReference type="SUPFAM" id="SSF53822">
    <property type="entry name" value="Periplasmic binding protein-like I"/>
    <property type="match status" value="1"/>
</dbReference>
<dbReference type="InterPro" id="IPR028082">
    <property type="entry name" value="Peripla_BP_I"/>
</dbReference>
<accession>A0ABS2QKX0</accession>
<dbReference type="Pfam" id="PF13458">
    <property type="entry name" value="Peripla_BP_6"/>
    <property type="match status" value="1"/>
</dbReference>
<feature type="chain" id="PRO_5046582021" evidence="5">
    <location>
        <begin position="22"/>
        <end position="400"/>
    </location>
</feature>
<organism evidence="7 8">
    <name type="scientific">Peribacillus deserti</name>
    <dbReference type="NCBI Taxonomy" id="673318"/>
    <lineage>
        <taxon>Bacteria</taxon>
        <taxon>Bacillati</taxon>
        <taxon>Bacillota</taxon>
        <taxon>Bacilli</taxon>
        <taxon>Bacillales</taxon>
        <taxon>Bacillaceae</taxon>
        <taxon>Peribacillus</taxon>
    </lineage>
</organism>
<dbReference type="Gene3D" id="3.40.50.2300">
    <property type="match status" value="2"/>
</dbReference>
<sequence length="400" mass="42596">MNIKKSLSLLLTGSLAFGILAGCGKDSAGSTSGESSSGLKVIKIATQTPLSGGSATLGEAIKLGAQLQLEEQKEKFKKLGYELKLQPYDDQGDPKKGVANAQIIGSDKQIMGIVGHLNSGVAIPSSEIYEKYKIPMVSPSNTATDVTDRNLKSVNRICGRDDYQGPAGAEYATGNLGAKKVFVIQDKTAYGTGLADAFKKSVEEKGATVVGYEGITVGEKDFNGVINQILSKKPDLVFFGGLYSEGGLIIKQAREKGIDVPFMGGDGLDSSTLVEIAGDAVKNVFITSVAGDTEGTESGKKFAENYKAKFNKATESYSVYGYDSMGVVLKGLEDAINSNGKKMPSREQVMTAVRSVKDFQGAVTQVSFDDKGDNDYAKFFVYKFDDAKYPPAFDAEIPKK</sequence>
<dbReference type="CDD" id="cd06342">
    <property type="entry name" value="PBP1_ABC_LIVBP-like"/>
    <property type="match status" value="1"/>
</dbReference>
<dbReference type="RefSeq" id="WP_204544065.1">
    <property type="nucleotide sequence ID" value="NZ_JAFBFI010000012.1"/>
</dbReference>
<evidence type="ECO:0000256" key="5">
    <source>
        <dbReference type="SAM" id="SignalP"/>
    </source>
</evidence>
<dbReference type="PANTHER" id="PTHR47151">
    <property type="entry name" value="LEU/ILE/VAL-BINDING ABC TRANSPORTER SUBUNIT"/>
    <property type="match status" value="1"/>
</dbReference>
<dbReference type="PROSITE" id="PS51257">
    <property type="entry name" value="PROKAR_LIPOPROTEIN"/>
    <property type="match status" value="1"/>
</dbReference>
<evidence type="ECO:0000313" key="7">
    <source>
        <dbReference type="EMBL" id="MBM7693364.1"/>
    </source>
</evidence>
<evidence type="ECO:0000256" key="3">
    <source>
        <dbReference type="ARBA" id="ARBA00022729"/>
    </source>
</evidence>
<keyword evidence="8" id="KW-1185">Reference proteome</keyword>
<evidence type="ECO:0000259" key="6">
    <source>
        <dbReference type="Pfam" id="PF13458"/>
    </source>
</evidence>
<name>A0ABS2QKX0_9BACI</name>
<feature type="signal peptide" evidence="5">
    <location>
        <begin position="1"/>
        <end position="21"/>
    </location>
</feature>
<evidence type="ECO:0000256" key="1">
    <source>
        <dbReference type="ARBA" id="ARBA00010062"/>
    </source>
</evidence>